<proteinExistence type="predicted"/>
<evidence type="ECO:0000259" key="2">
    <source>
        <dbReference type="SMART" id="SM00198"/>
    </source>
</evidence>
<comment type="caution">
    <text evidence="3">The sequence shown here is derived from an EMBL/GenBank/DDBJ whole genome shotgun (WGS) entry which is preliminary data.</text>
</comment>
<protein>
    <recommendedName>
        <fullName evidence="2">SCP domain-containing protein</fullName>
    </recommendedName>
</protein>
<evidence type="ECO:0000313" key="4">
    <source>
        <dbReference type="Proteomes" id="UP000697127"/>
    </source>
</evidence>
<dbReference type="SMART" id="SM00198">
    <property type="entry name" value="SCP"/>
    <property type="match status" value="1"/>
</dbReference>
<gene>
    <name evidence="3" type="ORF">C6P40_001317</name>
</gene>
<feature type="compositionally biased region" description="Low complexity" evidence="1">
    <location>
        <begin position="455"/>
        <end position="468"/>
    </location>
</feature>
<dbReference type="InterPro" id="IPR014044">
    <property type="entry name" value="CAP_dom"/>
</dbReference>
<name>A0A9P6WJM4_9ASCO</name>
<reference evidence="3" key="1">
    <citation type="submission" date="2020-11" db="EMBL/GenBank/DDBJ databases">
        <title>Kefir isolates.</title>
        <authorList>
            <person name="Marcisauskas S."/>
            <person name="Kim Y."/>
            <person name="Blasche S."/>
        </authorList>
    </citation>
    <scope>NUCLEOTIDE SEQUENCE</scope>
    <source>
        <strain evidence="3">Olga-1</strain>
    </source>
</reference>
<evidence type="ECO:0000313" key="3">
    <source>
        <dbReference type="EMBL" id="KAG0688166.1"/>
    </source>
</evidence>
<feature type="region of interest" description="Disordered" evidence="1">
    <location>
        <begin position="448"/>
        <end position="468"/>
    </location>
</feature>
<organism evidence="3 4">
    <name type="scientific">Pichia californica</name>
    <dbReference type="NCBI Taxonomy" id="460514"/>
    <lineage>
        <taxon>Eukaryota</taxon>
        <taxon>Fungi</taxon>
        <taxon>Dikarya</taxon>
        <taxon>Ascomycota</taxon>
        <taxon>Saccharomycotina</taxon>
        <taxon>Pichiomycetes</taxon>
        <taxon>Pichiales</taxon>
        <taxon>Pichiaceae</taxon>
        <taxon>Pichia</taxon>
    </lineage>
</organism>
<feature type="domain" description="SCP" evidence="2">
    <location>
        <begin position="179"/>
        <end position="297"/>
    </location>
</feature>
<dbReference type="EMBL" id="PUHW01000176">
    <property type="protein sequence ID" value="KAG0688166.1"/>
    <property type="molecule type" value="Genomic_DNA"/>
</dbReference>
<feature type="non-terminal residue" evidence="3">
    <location>
        <position position="1"/>
    </location>
</feature>
<dbReference type="SUPFAM" id="SSF55797">
    <property type="entry name" value="PR-1-like"/>
    <property type="match status" value="1"/>
</dbReference>
<accession>A0A9P6WJM4</accession>
<keyword evidence="4" id="KW-1185">Reference proteome</keyword>
<dbReference type="Proteomes" id="UP000697127">
    <property type="component" value="Unassembled WGS sequence"/>
</dbReference>
<dbReference type="AlphaFoldDB" id="A0A9P6WJM4"/>
<dbReference type="Gene3D" id="3.40.33.10">
    <property type="entry name" value="CAP"/>
    <property type="match status" value="1"/>
</dbReference>
<sequence length="498" mass="52586">SSSTSSSLSSLLDSTSSLSIVASSSFDKSTTTDISSTKLIEESTSSSATLPFIISESTETQFSSTITSSHSIVFPSDISFDSTSTSYPISKSTSLSSSNALSFTTKSIVFSSSTDVSSTSTELNNRSSTNASSSSTELKNSLSKSISLSTESSINFTTLSFEVSTLTSSAPASSATLNSEESAFLKIFNSIRSKPLKYSLKLESVADSYASNLNKREYVANYKDSAIIYFTSIDINTTDTATAIENWFEYVVANKNQYTEEYAQIVSNSTLEVGCIISELSEGLIVCAFSPSIASSASSLQYSSNSLKVLTTSGATDGLTTPITESTISESEKIGTSTSITTLIRVSTYCSEGCTKLTESAKEQEYETTTSTTDTTTVCPEGITTVTSTTAQVTIVCKSNVCSIFAETKTITFISTLSSVSKGSSSKEETTSYSTVVKITQAAPTSLTTKTAQENSTSSTTSSLNNSGSSITIEQYQNNAVKNCAYLGNLLLVAIIML</sequence>
<feature type="region of interest" description="Disordered" evidence="1">
    <location>
        <begin position="117"/>
        <end position="136"/>
    </location>
</feature>
<dbReference type="InterPro" id="IPR035940">
    <property type="entry name" value="CAP_sf"/>
</dbReference>
<evidence type="ECO:0000256" key="1">
    <source>
        <dbReference type="SAM" id="MobiDB-lite"/>
    </source>
</evidence>